<keyword evidence="3" id="KW-1185">Reference proteome</keyword>
<sequence length="835" mass="88135">MHTKPREIPELLAPAGSREALVAAVAAGADAVYLGGTRFSARRFATNFDDDALAEAVDYAHARGVSVHVTVNTLIREDELPAVGSYLLFLYRIGVDAVLVQDAGVLALARRIVPDLPVHASTQMAISSADGLAWAASMGVDRVVLARELSGAEIEGMREVVEQTGTELEIFVHGALCYAYSGQCLLSSLIGGRSGNRGACAQPCRKPYTLLRGGTDRFGRPEGMAPVAEGGPYPLSTRDLCLYPLLEGVVALPVASLKIEGRMKAPAYVAIVTEIYRRALDSVAAGRFVPSAEDELDLAFAFNRGFTRGYLTGARHTGVIGPERPDNRGVEVGSVLSFSRSRMEATVALTGQAVPENGDGCVVCSQEGEVGFVVRGTPPRRGGTVVLRLPRPAPPGAVVAITRRGSLERRAVEIIQRERQAVRIDASVRWEADGTPVIDAVCTPPRRKGVEITVRGETPMGAARTRPLGAEAIAAHLRKTGGTQFFIGSLDLAYPGGLFAPPSYLNDLRRRMLLAAEEALVRAARPDEGAVRDASRRCAAAVESLRAPPAPAVPFLPCLSVYTDTAEGVRAAQEGGADRICFEPLHPSGEVLQEAVDCAAPLPLIWMWPTVIRKAFLDTAVPLLPCARIAGVMVGGHGGARAVCSAAPAMPLSGGAGLNVWNHCAALSHPGLSPVTLSPELGAADIAALITRLPPDGPEARMIVQGTAVAMITEDCPPATALGCPSGCGEERFALRDERGRIFPLHPDGDCRMRIGNAVETCLIDHLPALAAAGVRDVVVDARGRGPDYTARMTALYRRALDAIDDPVVLRGLKDEVRALALGGITAASYLRGTE</sequence>
<dbReference type="PROSITE" id="PS01276">
    <property type="entry name" value="PEPTIDASE_U32"/>
    <property type="match status" value="1"/>
</dbReference>
<dbReference type="EMBL" id="PGCL01000001">
    <property type="protein sequence ID" value="TAJ45343.1"/>
    <property type="molecule type" value="Genomic_DNA"/>
</dbReference>
<reference evidence="2 3" key="1">
    <citation type="submission" date="2017-11" db="EMBL/GenBank/DDBJ databases">
        <title>Isolation and Characterization of Methanofollis Species from Methane Seep Offshore SW Taiwan.</title>
        <authorList>
            <person name="Teng N.-H."/>
            <person name="Lai M.-C."/>
            <person name="Chen S.-C."/>
        </authorList>
    </citation>
    <scope>NUCLEOTIDE SEQUENCE [LARGE SCALE GENOMIC DNA]</scope>
    <source>
        <strain evidence="2 3">FWC-SCC2</strain>
    </source>
</reference>
<dbReference type="InterPro" id="IPR020988">
    <property type="entry name" value="Pept_U32_collagenase"/>
</dbReference>
<feature type="domain" description="Peptidase U32 collagenase" evidence="1">
    <location>
        <begin position="410"/>
        <end position="520"/>
    </location>
</feature>
<evidence type="ECO:0000313" key="3">
    <source>
        <dbReference type="Proteomes" id="UP000292580"/>
    </source>
</evidence>
<accession>A0A483CQF2</accession>
<gene>
    <name evidence="2" type="ORF">CUJ86_00940</name>
</gene>
<evidence type="ECO:0000313" key="2">
    <source>
        <dbReference type="EMBL" id="TAJ45343.1"/>
    </source>
</evidence>
<proteinExistence type="predicted"/>
<name>A0A483CQF2_9EURY</name>
<dbReference type="InterPro" id="IPR051454">
    <property type="entry name" value="RNA/ubiquinone_mod_enzymes"/>
</dbReference>
<organism evidence="2 3">
    <name type="scientific">Methanofollis fontis</name>
    <dbReference type="NCBI Taxonomy" id="2052832"/>
    <lineage>
        <taxon>Archaea</taxon>
        <taxon>Methanobacteriati</taxon>
        <taxon>Methanobacteriota</taxon>
        <taxon>Stenosarchaea group</taxon>
        <taxon>Methanomicrobia</taxon>
        <taxon>Methanomicrobiales</taxon>
        <taxon>Methanomicrobiaceae</taxon>
        <taxon>Methanofollis</taxon>
    </lineage>
</organism>
<dbReference type="PANTHER" id="PTHR30217">
    <property type="entry name" value="PEPTIDASE U32 FAMILY"/>
    <property type="match status" value="1"/>
</dbReference>
<dbReference type="SUPFAM" id="SSF51366">
    <property type="entry name" value="Ribulose-phoshate binding barrel"/>
    <property type="match status" value="1"/>
</dbReference>
<dbReference type="AlphaFoldDB" id="A0A483CQF2"/>
<dbReference type="Pfam" id="PF01136">
    <property type="entry name" value="Peptidase_U32"/>
    <property type="match status" value="2"/>
</dbReference>
<dbReference type="PANTHER" id="PTHR30217:SF10">
    <property type="entry name" value="23S RRNA 5-HYDROXYCYTIDINE C2501 SYNTHASE"/>
    <property type="match status" value="1"/>
</dbReference>
<dbReference type="Proteomes" id="UP000292580">
    <property type="component" value="Unassembled WGS sequence"/>
</dbReference>
<dbReference type="Pfam" id="PF12392">
    <property type="entry name" value="DUF3656"/>
    <property type="match status" value="1"/>
</dbReference>
<evidence type="ECO:0000259" key="1">
    <source>
        <dbReference type="Pfam" id="PF12392"/>
    </source>
</evidence>
<dbReference type="InterPro" id="IPR001539">
    <property type="entry name" value="Peptidase_U32"/>
</dbReference>
<comment type="caution">
    <text evidence="2">The sequence shown here is derived from an EMBL/GenBank/DDBJ whole genome shotgun (WGS) entry which is preliminary data.</text>
</comment>
<protein>
    <submittedName>
        <fullName evidence="2">Peptidase U32</fullName>
    </submittedName>
</protein>
<dbReference type="RefSeq" id="WP_130645691.1">
    <property type="nucleotide sequence ID" value="NZ_PGCL01000001.1"/>
</dbReference>
<dbReference type="InterPro" id="IPR011060">
    <property type="entry name" value="RibuloseP-bd_barrel"/>
</dbReference>
<dbReference type="OrthoDB" id="51464at2157"/>